<reference evidence="2 3" key="1">
    <citation type="submission" date="2021-06" db="EMBL/GenBank/DDBJ databases">
        <title>Caerostris extrusa draft genome.</title>
        <authorList>
            <person name="Kono N."/>
            <person name="Arakawa K."/>
        </authorList>
    </citation>
    <scope>NUCLEOTIDE SEQUENCE [LARGE SCALE GENOMIC DNA]</scope>
</reference>
<protein>
    <submittedName>
        <fullName evidence="2">Uncharacterized protein</fullName>
    </submittedName>
</protein>
<feature type="compositionally biased region" description="Low complexity" evidence="1">
    <location>
        <begin position="60"/>
        <end position="69"/>
    </location>
</feature>
<sequence>MNLCIKSKNTARLVLSSKLDPRQTNDPTAIISLTFHFRDPPPAFLKNRLLASTPSEKTISSKSVISPSSQLPDDLF</sequence>
<accession>A0AAV4R7W6</accession>
<proteinExistence type="predicted"/>
<evidence type="ECO:0000313" key="3">
    <source>
        <dbReference type="Proteomes" id="UP001054945"/>
    </source>
</evidence>
<evidence type="ECO:0000256" key="1">
    <source>
        <dbReference type="SAM" id="MobiDB-lite"/>
    </source>
</evidence>
<feature type="region of interest" description="Disordered" evidence="1">
    <location>
        <begin position="56"/>
        <end position="76"/>
    </location>
</feature>
<organism evidence="2 3">
    <name type="scientific">Caerostris extrusa</name>
    <name type="common">Bark spider</name>
    <name type="synonym">Caerostris bankana</name>
    <dbReference type="NCBI Taxonomy" id="172846"/>
    <lineage>
        <taxon>Eukaryota</taxon>
        <taxon>Metazoa</taxon>
        <taxon>Ecdysozoa</taxon>
        <taxon>Arthropoda</taxon>
        <taxon>Chelicerata</taxon>
        <taxon>Arachnida</taxon>
        <taxon>Araneae</taxon>
        <taxon>Araneomorphae</taxon>
        <taxon>Entelegynae</taxon>
        <taxon>Araneoidea</taxon>
        <taxon>Araneidae</taxon>
        <taxon>Caerostris</taxon>
    </lineage>
</organism>
<dbReference type="EMBL" id="BPLR01007355">
    <property type="protein sequence ID" value="GIY16272.1"/>
    <property type="molecule type" value="Genomic_DNA"/>
</dbReference>
<dbReference type="Proteomes" id="UP001054945">
    <property type="component" value="Unassembled WGS sequence"/>
</dbReference>
<name>A0AAV4R7W6_CAEEX</name>
<evidence type="ECO:0000313" key="2">
    <source>
        <dbReference type="EMBL" id="GIY16272.1"/>
    </source>
</evidence>
<gene>
    <name evidence="2" type="ORF">CEXT_815071</name>
</gene>
<comment type="caution">
    <text evidence="2">The sequence shown here is derived from an EMBL/GenBank/DDBJ whole genome shotgun (WGS) entry which is preliminary data.</text>
</comment>
<keyword evidence="3" id="KW-1185">Reference proteome</keyword>
<dbReference type="AlphaFoldDB" id="A0AAV4R7W6"/>